<feature type="region of interest" description="Disordered" evidence="1">
    <location>
        <begin position="31"/>
        <end position="65"/>
    </location>
</feature>
<accession>A0A0J7KH69</accession>
<dbReference type="EMBL" id="LBMM01007371">
    <property type="protein sequence ID" value="KMQ89793.1"/>
    <property type="molecule type" value="Genomic_DNA"/>
</dbReference>
<proteinExistence type="predicted"/>
<dbReference type="PaxDb" id="67767-A0A0J7KH69"/>
<comment type="caution">
    <text evidence="2">The sequence shown here is derived from an EMBL/GenBank/DDBJ whole genome shotgun (WGS) entry which is preliminary data.</text>
</comment>
<dbReference type="Proteomes" id="UP000036403">
    <property type="component" value="Unassembled WGS sequence"/>
</dbReference>
<protein>
    <submittedName>
        <fullName evidence="2">Uncharacterized protein</fullName>
    </submittedName>
</protein>
<keyword evidence="3" id="KW-1185">Reference proteome</keyword>
<evidence type="ECO:0000313" key="2">
    <source>
        <dbReference type="EMBL" id="KMQ89793.1"/>
    </source>
</evidence>
<evidence type="ECO:0000256" key="1">
    <source>
        <dbReference type="SAM" id="MobiDB-lite"/>
    </source>
</evidence>
<organism evidence="2 3">
    <name type="scientific">Lasius niger</name>
    <name type="common">Black garden ant</name>
    <dbReference type="NCBI Taxonomy" id="67767"/>
    <lineage>
        <taxon>Eukaryota</taxon>
        <taxon>Metazoa</taxon>
        <taxon>Ecdysozoa</taxon>
        <taxon>Arthropoda</taxon>
        <taxon>Hexapoda</taxon>
        <taxon>Insecta</taxon>
        <taxon>Pterygota</taxon>
        <taxon>Neoptera</taxon>
        <taxon>Endopterygota</taxon>
        <taxon>Hymenoptera</taxon>
        <taxon>Apocrita</taxon>
        <taxon>Aculeata</taxon>
        <taxon>Formicoidea</taxon>
        <taxon>Formicidae</taxon>
        <taxon>Formicinae</taxon>
        <taxon>Lasius</taxon>
        <taxon>Lasius</taxon>
    </lineage>
</organism>
<gene>
    <name evidence="2" type="ORF">RF55_10533</name>
</gene>
<feature type="compositionally biased region" description="Basic and acidic residues" evidence="1">
    <location>
        <begin position="44"/>
        <end position="54"/>
    </location>
</feature>
<evidence type="ECO:0000313" key="3">
    <source>
        <dbReference type="Proteomes" id="UP000036403"/>
    </source>
</evidence>
<reference evidence="2 3" key="1">
    <citation type="submission" date="2015-04" db="EMBL/GenBank/DDBJ databases">
        <title>Lasius niger genome sequencing.</title>
        <authorList>
            <person name="Konorov E.A."/>
            <person name="Nikitin M.A."/>
            <person name="Kirill M.V."/>
            <person name="Chang P."/>
        </authorList>
    </citation>
    <scope>NUCLEOTIDE SEQUENCE [LARGE SCALE GENOMIC DNA]</scope>
    <source>
        <tissue evidence="2">Whole</tissue>
    </source>
</reference>
<dbReference type="AlphaFoldDB" id="A0A0J7KH69"/>
<name>A0A0J7KH69_LASNI</name>
<sequence>MKTLRVDECCMTHEIRDMEVEGDLVHGRLAPTGPIKLSDSEAGVEARREHRQAERSFPSSGQLHDPVNLIGGGVCGQRDLGQPVCRFGGAAQHER</sequence>